<evidence type="ECO:0000259" key="1">
    <source>
        <dbReference type="PROSITE" id="PS50249"/>
    </source>
</evidence>
<dbReference type="InterPro" id="IPR037518">
    <property type="entry name" value="MPN"/>
</dbReference>
<feature type="domain" description="MPN" evidence="1">
    <location>
        <begin position="23"/>
        <end position="159"/>
    </location>
</feature>
<gene>
    <name evidence="2" type="ORF">M9Y10_000214</name>
</gene>
<comment type="caution">
    <text evidence="2">The sequence shown here is derived from an EMBL/GenBank/DDBJ whole genome shotgun (WGS) entry which is preliminary data.</text>
</comment>
<name>A0ABR2L3M5_9EUKA</name>
<dbReference type="EMBL" id="JAPFFF010000001">
    <property type="protein sequence ID" value="KAK8897970.1"/>
    <property type="molecule type" value="Genomic_DNA"/>
</dbReference>
<dbReference type="Proteomes" id="UP001470230">
    <property type="component" value="Unassembled WGS sequence"/>
</dbReference>
<proteinExistence type="predicted"/>
<evidence type="ECO:0000313" key="2">
    <source>
        <dbReference type="EMBL" id="KAK8897970.1"/>
    </source>
</evidence>
<keyword evidence="3" id="KW-1185">Reference proteome</keyword>
<dbReference type="PROSITE" id="PS50249">
    <property type="entry name" value="MPN"/>
    <property type="match status" value="1"/>
</dbReference>
<dbReference type="SMART" id="SM00232">
    <property type="entry name" value="JAB_MPN"/>
    <property type="match status" value="1"/>
</dbReference>
<keyword evidence="2" id="KW-0647">Proteasome</keyword>
<dbReference type="InterPro" id="IPR000555">
    <property type="entry name" value="JAMM/MPN+_dom"/>
</dbReference>
<organism evidence="2 3">
    <name type="scientific">Tritrichomonas musculus</name>
    <dbReference type="NCBI Taxonomy" id="1915356"/>
    <lineage>
        <taxon>Eukaryota</taxon>
        <taxon>Metamonada</taxon>
        <taxon>Parabasalia</taxon>
        <taxon>Tritrichomonadida</taxon>
        <taxon>Tritrichomonadidae</taxon>
        <taxon>Tritrichomonas</taxon>
    </lineage>
</organism>
<dbReference type="InterPro" id="IPR050242">
    <property type="entry name" value="JAMM_MPN+_peptidase_M67A"/>
</dbReference>
<protein>
    <submittedName>
        <fullName evidence="2">26S proteasome non-ATPase regulatory subunit 14</fullName>
    </submittedName>
</protein>
<dbReference type="PANTHER" id="PTHR10410">
    <property type="entry name" value="EUKARYOTIC TRANSLATION INITIATION FACTOR 3 -RELATED"/>
    <property type="match status" value="1"/>
</dbReference>
<dbReference type="CDD" id="cd08069">
    <property type="entry name" value="MPN_RPN11_CSN5"/>
    <property type="match status" value="1"/>
</dbReference>
<dbReference type="Gene3D" id="3.40.140.10">
    <property type="entry name" value="Cytidine Deaminase, domain 2"/>
    <property type="match status" value="1"/>
</dbReference>
<evidence type="ECO:0000313" key="3">
    <source>
        <dbReference type="Proteomes" id="UP001470230"/>
    </source>
</evidence>
<dbReference type="Pfam" id="PF01398">
    <property type="entry name" value="JAB"/>
    <property type="match status" value="1"/>
</dbReference>
<dbReference type="SUPFAM" id="SSF102712">
    <property type="entry name" value="JAB1/MPN domain"/>
    <property type="match status" value="1"/>
</dbReference>
<accession>A0ABR2L3M5</accession>
<sequence length="313" mass="36026">MMNFLNAFQKDNSLKKLDTSEKIHINGLSLLKMLKHARQGIPLEVIGILLGQRIDQYTIEIFDVFSTPQVATGSNVETTDENYQAQYMSLLERTGYSDLISVGWYHSHPGFDVFLSGVDYRNQEIMERIDPRAVAIVVDPIRSVRGRVVIGAFRNIPQDNLKRLIRQKPKSRRIEDPRQKTSFIGHTMKPSRKTRKRGLNSTFYQMPIEFKMNKNETHMLASLHRPNWSNGFKMKSFVKNDSYCLNMIKNLSLCASNYRSLILEEGNFKSERETELAKVGKVDPKLFLKENSNELAFSQAALMSVLHISKQSF</sequence>
<reference evidence="2 3" key="1">
    <citation type="submission" date="2024-04" db="EMBL/GenBank/DDBJ databases">
        <title>Tritrichomonas musculus Genome.</title>
        <authorList>
            <person name="Alves-Ferreira E."/>
            <person name="Grigg M."/>
            <person name="Lorenzi H."/>
            <person name="Galac M."/>
        </authorList>
    </citation>
    <scope>NUCLEOTIDE SEQUENCE [LARGE SCALE GENOMIC DNA]</scope>
    <source>
        <strain evidence="2 3">EAF2021</strain>
    </source>
</reference>
<dbReference type="GO" id="GO:0000502">
    <property type="term" value="C:proteasome complex"/>
    <property type="evidence" value="ECO:0007669"/>
    <property type="project" value="UniProtKB-KW"/>
</dbReference>